<dbReference type="EC" id="1.2.1.84" evidence="1"/>
<dbReference type="InterPro" id="IPR026055">
    <property type="entry name" value="FAR"/>
</dbReference>
<feature type="domain" description="Thioester reductase (TE)" evidence="2">
    <location>
        <begin position="17"/>
        <end position="102"/>
    </location>
</feature>
<evidence type="ECO:0000313" key="3">
    <source>
        <dbReference type="EMBL" id="PIN07955.1"/>
    </source>
</evidence>
<comment type="similarity">
    <text evidence="1">Belongs to the fatty acyl-CoA reductase family.</text>
</comment>
<dbReference type="PANTHER" id="PTHR11011:SF105">
    <property type="entry name" value="FATTY ACYL-COA REDUCTASE"/>
    <property type="match status" value="1"/>
</dbReference>
<proteinExistence type="inferred from homology"/>
<evidence type="ECO:0000259" key="2">
    <source>
        <dbReference type="Pfam" id="PF07993"/>
    </source>
</evidence>
<dbReference type="Pfam" id="PF07993">
    <property type="entry name" value="NAD_binding_4"/>
    <property type="match status" value="1"/>
</dbReference>
<dbReference type="GO" id="GO:0080019">
    <property type="term" value="F:alcohol-forming very long-chain fatty acyl-CoA reductase activity"/>
    <property type="evidence" value="ECO:0007669"/>
    <property type="project" value="InterPro"/>
</dbReference>
<dbReference type="GO" id="GO:0010345">
    <property type="term" value="P:suberin biosynthetic process"/>
    <property type="evidence" value="ECO:0007669"/>
    <property type="project" value="TreeGrafter"/>
</dbReference>
<evidence type="ECO:0000313" key="4">
    <source>
        <dbReference type="Proteomes" id="UP000231279"/>
    </source>
</evidence>
<dbReference type="STRING" id="429701.A0A2G9GRW3"/>
<dbReference type="AlphaFoldDB" id="A0A2G9GRW3"/>
<gene>
    <name evidence="3" type="ORF">CDL12_19473</name>
</gene>
<dbReference type="EMBL" id="NKXS01003952">
    <property type="protein sequence ID" value="PIN07955.1"/>
    <property type="molecule type" value="Genomic_DNA"/>
</dbReference>
<organism evidence="3 4">
    <name type="scientific">Handroanthus impetiginosus</name>
    <dbReference type="NCBI Taxonomy" id="429701"/>
    <lineage>
        <taxon>Eukaryota</taxon>
        <taxon>Viridiplantae</taxon>
        <taxon>Streptophyta</taxon>
        <taxon>Embryophyta</taxon>
        <taxon>Tracheophyta</taxon>
        <taxon>Spermatophyta</taxon>
        <taxon>Magnoliopsida</taxon>
        <taxon>eudicotyledons</taxon>
        <taxon>Gunneridae</taxon>
        <taxon>Pentapetalae</taxon>
        <taxon>asterids</taxon>
        <taxon>lamiids</taxon>
        <taxon>Lamiales</taxon>
        <taxon>Bignoniaceae</taxon>
        <taxon>Crescentiina</taxon>
        <taxon>Tabebuia alliance</taxon>
        <taxon>Handroanthus</taxon>
    </lineage>
</organism>
<protein>
    <recommendedName>
        <fullName evidence="1">Fatty acyl-CoA reductase</fullName>
        <ecNumber evidence="1">1.2.1.84</ecNumber>
    </recommendedName>
</protein>
<keyword evidence="4" id="KW-1185">Reference proteome</keyword>
<keyword evidence="1" id="KW-0443">Lipid metabolism</keyword>
<name>A0A2G9GRW3_9LAMI</name>
<keyword evidence="1" id="KW-0444">Lipid biosynthesis</keyword>
<reference evidence="4" key="1">
    <citation type="journal article" date="2018" name="Gigascience">
        <title>Genome assembly of the Pink Ipe (Handroanthus impetiginosus, Bignoniaceae), a highly valued, ecologically keystone Neotropical timber forest tree.</title>
        <authorList>
            <person name="Silva-Junior O.B."/>
            <person name="Grattapaglia D."/>
            <person name="Novaes E."/>
            <person name="Collevatti R.G."/>
        </authorList>
    </citation>
    <scope>NUCLEOTIDE SEQUENCE [LARGE SCALE GENOMIC DNA]</scope>
    <source>
        <strain evidence="4">cv. UFG-1</strain>
    </source>
</reference>
<dbReference type="OrthoDB" id="909243at2759"/>
<keyword evidence="1 3" id="KW-0560">Oxidoreductase</keyword>
<dbReference type="Gene3D" id="3.40.50.720">
    <property type="entry name" value="NAD(P)-binding Rossmann-like Domain"/>
    <property type="match status" value="1"/>
</dbReference>
<accession>A0A2G9GRW3</accession>
<dbReference type="PANTHER" id="PTHR11011">
    <property type="entry name" value="MALE STERILITY PROTEIN 2-RELATED"/>
    <property type="match status" value="1"/>
</dbReference>
<comment type="catalytic activity">
    <reaction evidence="1">
        <text>a long-chain fatty acyl-CoA + 2 NADPH + 2 H(+) = a long-chain primary fatty alcohol + 2 NADP(+) + CoA</text>
        <dbReference type="Rhea" id="RHEA:52716"/>
        <dbReference type="ChEBI" id="CHEBI:15378"/>
        <dbReference type="ChEBI" id="CHEBI:57287"/>
        <dbReference type="ChEBI" id="CHEBI:57783"/>
        <dbReference type="ChEBI" id="CHEBI:58349"/>
        <dbReference type="ChEBI" id="CHEBI:77396"/>
        <dbReference type="ChEBI" id="CHEBI:83139"/>
        <dbReference type="EC" id="1.2.1.84"/>
    </reaction>
</comment>
<dbReference type="GO" id="GO:0035336">
    <property type="term" value="P:long-chain fatty-acyl-CoA metabolic process"/>
    <property type="evidence" value="ECO:0007669"/>
    <property type="project" value="TreeGrafter"/>
</dbReference>
<comment type="function">
    <text evidence="1">Catalyzes the reduction of fatty acyl-CoA to fatty alcohols.</text>
</comment>
<dbReference type="InterPro" id="IPR036291">
    <property type="entry name" value="NAD(P)-bd_dom_sf"/>
</dbReference>
<dbReference type="InterPro" id="IPR013120">
    <property type="entry name" value="FAR_NAD-bd"/>
</dbReference>
<evidence type="ECO:0000256" key="1">
    <source>
        <dbReference type="RuleBase" id="RU363097"/>
    </source>
</evidence>
<comment type="caution">
    <text evidence="3">The sequence shown here is derived from an EMBL/GenBank/DDBJ whole genome shotgun (WGS) entry which is preliminary data.</text>
</comment>
<dbReference type="GO" id="GO:0102965">
    <property type="term" value="F:alcohol-forming long-chain fatty acyl-CoA reductase activity"/>
    <property type="evidence" value="ECO:0007669"/>
    <property type="project" value="UniProtKB-EC"/>
</dbReference>
<dbReference type="SUPFAM" id="SSF51735">
    <property type="entry name" value="NAD(P)-binding Rossmann-fold domains"/>
    <property type="match status" value="1"/>
</dbReference>
<keyword evidence="1" id="KW-0521">NADP</keyword>
<sequence length="105" mass="11806">MEANRIAQNLEGKTVLVTGGTGFLAKILVEKILRVQPDVKKLFLLVRSSNVKSVEQRLHHEVKNTELFQVLKDTWQENITSFLSSKMIPVLGDISHPNLGITIQN</sequence>
<dbReference type="Proteomes" id="UP000231279">
    <property type="component" value="Unassembled WGS sequence"/>
</dbReference>